<gene>
    <name evidence="1" type="ORF">KUV50_10695</name>
</gene>
<dbReference type="RefSeq" id="WP_222580137.1">
    <property type="nucleotide sequence ID" value="NZ_JAHVHU010000009.1"/>
</dbReference>
<comment type="caution">
    <text evidence="1">The sequence shown here is derived from an EMBL/GenBank/DDBJ whole genome shotgun (WGS) entry which is preliminary data.</text>
</comment>
<sequence>MSELKNGVIPFSLKDLIVISKLLKIELDKLILTQIPDDDKVKIEQSVKKLNKPKLKLDKEGFTFGQ</sequence>
<dbReference type="Proteomes" id="UP000753961">
    <property type="component" value="Unassembled WGS sequence"/>
</dbReference>
<proteinExistence type="predicted"/>
<organism evidence="1 2">
    <name type="scientific">Membranihabitans marinus</name>
    <dbReference type="NCBI Taxonomy" id="1227546"/>
    <lineage>
        <taxon>Bacteria</taxon>
        <taxon>Pseudomonadati</taxon>
        <taxon>Bacteroidota</taxon>
        <taxon>Saprospiria</taxon>
        <taxon>Saprospirales</taxon>
        <taxon>Saprospiraceae</taxon>
        <taxon>Membranihabitans</taxon>
    </lineage>
</organism>
<accession>A0A953LAD9</accession>
<name>A0A953LAD9_9BACT</name>
<dbReference type="AlphaFoldDB" id="A0A953LAD9"/>
<evidence type="ECO:0000313" key="1">
    <source>
        <dbReference type="EMBL" id="MBY5958603.1"/>
    </source>
</evidence>
<protein>
    <submittedName>
        <fullName evidence="1">Uncharacterized protein</fullName>
    </submittedName>
</protein>
<keyword evidence="2" id="KW-1185">Reference proteome</keyword>
<dbReference type="EMBL" id="JAHVHU010000009">
    <property type="protein sequence ID" value="MBY5958603.1"/>
    <property type="molecule type" value="Genomic_DNA"/>
</dbReference>
<evidence type="ECO:0000313" key="2">
    <source>
        <dbReference type="Proteomes" id="UP000753961"/>
    </source>
</evidence>
<reference evidence="1" key="1">
    <citation type="submission" date="2021-06" db="EMBL/GenBank/DDBJ databases">
        <title>44 bacteria genomes isolated from Dapeng, Shenzhen.</title>
        <authorList>
            <person name="Zheng W."/>
            <person name="Yu S."/>
            <person name="Huang Y."/>
        </authorList>
    </citation>
    <scope>NUCLEOTIDE SEQUENCE</scope>
    <source>
        <strain evidence="1">DP5N28-2</strain>
    </source>
</reference>